<reference evidence="5 6" key="2">
    <citation type="journal article" date="2019" name="Nat. Med.">
        <title>A library of human gut bacterial isolates paired with longitudinal multiomics data enables mechanistic microbiome research.</title>
        <authorList>
            <person name="Poyet M."/>
            <person name="Groussin M."/>
            <person name="Gibbons S.M."/>
            <person name="Avila-Pacheco J."/>
            <person name="Jiang X."/>
            <person name="Kearney S.M."/>
            <person name="Perrotta A.R."/>
            <person name="Berdy B."/>
            <person name="Zhao S."/>
            <person name="Lieberman T.D."/>
            <person name="Swanson P.K."/>
            <person name="Smith M."/>
            <person name="Roesemann S."/>
            <person name="Alexander J.E."/>
            <person name="Rich S.A."/>
            <person name="Livny J."/>
            <person name="Vlamakis H."/>
            <person name="Clish C."/>
            <person name="Bullock K."/>
            <person name="Deik A."/>
            <person name="Scott J."/>
            <person name="Pierce K.A."/>
            <person name="Xavier R.J."/>
            <person name="Alm E.J."/>
        </authorList>
    </citation>
    <scope>NUCLEOTIDE SEQUENCE [LARGE SCALE GENOMIC DNA]</scope>
    <source>
        <strain evidence="3 6">BIOML-A10</strain>
        <strain evidence="2 5">BIOML-A11</strain>
    </source>
</reference>
<gene>
    <name evidence="1" type="ORF">ERS852560_01254</name>
    <name evidence="3" type="ORF">GKD54_07080</name>
    <name evidence="2" type="ORF">GKD58_21480</name>
</gene>
<accession>A0A174T6H8</accession>
<dbReference type="EMBL" id="WKMX01000006">
    <property type="protein sequence ID" value="MRZ05981.1"/>
    <property type="molecule type" value="Genomic_DNA"/>
</dbReference>
<evidence type="ECO:0000313" key="4">
    <source>
        <dbReference type="Proteomes" id="UP000095332"/>
    </source>
</evidence>
<sequence length="189" mass="22963">MNYRISCRNSYPYRNWYADINNLKLHIEERCKEIVEKYHEQTVNYDTKLKEAYKDGEECGMIYEQHNDPTLEIRLKQNNELISLESEMKSTLEKILKNIITYFNLSSQKRKDNSYLSSYMLEIEENKEIDMSEFAQERKDIFLLNTNRNKSEHESDNLLREIDQSYIRHQLNSAYLYMNTLIQRLFDNR</sequence>
<dbReference type="EMBL" id="CZBM01000004">
    <property type="protein sequence ID" value="CUQ04131.1"/>
    <property type="molecule type" value="Genomic_DNA"/>
</dbReference>
<evidence type="ECO:0000313" key="6">
    <source>
        <dbReference type="Proteomes" id="UP000471216"/>
    </source>
</evidence>
<dbReference type="Proteomes" id="UP000095332">
    <property type="component" value="Unassembled WGS sequence"/>
</dbReference>
<dbReference type="EMBL" id="WKMW01000030">
    <property type="protein sequence ID" value="MRY86782.1"/>
    <property type="molecule type" value="Genomic_DNA"/>
</dbReference>
<dbReference type="RefSeq" id="WP_057328121.1">
    <property type="nucleotide sequence ID" value="NZ_CZBM01000004.1"/>
</dbReference>
<proteinExistence type="predicted"/>
<evidence type="ECO:0000313" key="3">
    <source>
        <dbReference type="EMBL" id="MRZ05981.1"/>
    </source>
</evidence>
<reference evidence="1 4" key="1">
    <citation type="submission" date="2015-09" db="EMBL/GenBank/DDBJ databases">
        <authorList>
            <consortium name="Pathogen Informatics"/>
        </authorList>
    </citation>
    <scope>NUCLEOTIDE SEQUENCE [LARGE SCALE GENOMIC DNA]</scope>
    <source>
        <strain evidence="1 4">2789STDY5834948</strain>
    </source>
</reference>
<evidence type="ECO:0000313" key="5">
    <source>
        <dbReference type="Proteomes" id="UP000450599"/>
    </source>
</evidence>
<evidence type="ECO:0000313" key="2">
    <source>
        <dbReference type="EMBL" id="MRY86782.1"/>
    </source>
</evidence>
<organism evidence="1 4">
    <name type="scientific">Parabacteroides distasonis</name>
    <dbReference type="NCBI Taxonomy" id="823"/>
    <lineage>
        <taxon>Bacteria</taxon>
        <taxon>Pseudomonadati</taxon>
        <taxon>Bacteroidota</taxon>
        <taxon>Bacteroidia</taxon>
        <taxon>Bacteroidales</taxon>
        <taxon>Tannerellaceae</taxon>
        <taxon>Parabacteroides</taxon>
    </lineage>
</organism>
<protein>
    <submittedName>
        <fullName evidence="1">Uncharacterized protein</fullName>
    </submittedName>
</protein>
<name>A0A174T6H8_PARDI</name>
<dbReference type="Proteomes" id="UP000450599">
    <property type="component" value="Unassembled WGS sequence"/>
</dbReference>
<evidence type="ECO:0000313" key="1">
    <source>
        <dbReference type="EMBL" id="CUQ04131.1"/>
    </source>
</evidence>
<dbReference type="Proteomes" id="UP000471216">
    <property type="component" value="Unassembled WGS sequence"/>
</dbReference>
<dbReference type="AlphaFoldDB" id="A0A174T6H8"/>